<reference evidence="1 2" key="1">
    <citation type="submission" date="2020-11" db="EMBL/GenBank/DDBJ databases">
        <title>Draft genome sequencing of a Lachnospiraceae strain isolated from anoxic soil subjected to BSD treatment.</title>
        <authorList>
            <person name="Uek A."/>
            <person name="Tonouchi A."/>
        </authorList>
    </citation>
    <scope>NUCLEOTIDE SEQUENCE [LARGE SCALE GENOMIC DNA]</scope>
    <source>
        <strain evidence="1 2">TB5</strain>
    </source>
</reference>
<dbReference type="AlphaFoldDB" id="A0A7R7EHX3"/>
<evidence type="ECO:0000313" key="2">
    <source>
        <dbReference type="Proteomes" id="UP000595897"/>
    </source>
</evidence>
<organism evidence="1 2">
    <name type="scientific">Anaeromicropila herbilytica</name>
    <dbReference type="NCBI Taxonomy" id="2785025"/>
    <lineage>
        <taxon>Bacteria</taxon>
        <taxon>Bacillati</taxon>
        <taxon>Bacillota</taxon>
        <taxon>Clostridia</taxon>
        <taxon>Lachnospirales</taxon>
        <taxon>Lachnospiraceae</taxon>
        <taxon>Anaeromicropila</taxon>
    </lineage>
</organism>
<dbReference type="Gene3D" id="3.40.50.300">
    <property type="entry name" value="P-loop containing nucleotide triphosphate hydrolases"/>
    <property type="match status" value="1"/>
</dbReference>
<accession>A0A7R7EHX3</accession>
<sequence>MNRKSYSYHMLGLNILSEIELMCAVGTLEEYDVRIIYDTVDIECNQYQQYSNYFAINDNEFVCDIRDVAKYKITGGNLIQIDLYDKADMELVKVYLLGTCMGVLLLQKGMIAIHGSTIVVNNQAIIITGQCGAGKSTLSTALRLKGYPILSDDISPLTMVESGKVMSVPAFPNQRICHDTAIKLGIDTSKLERACSEDFKYNLDISKEFMNHPVELFGIIQIVPEIMEDVVLTELTKYEKVELIKSNIYCNEFYSRMNYRPSYFKSIIDLANNIHTYRLLRPEGEFTVERQMELIIDVIARYGTGGKHEN</sequence>
<protein>
    <recommendedName>
        <fullName evidence="3">HPr kinase/phosphorylase C-terminal domain-containing protein</fullName>
    </recommendedName>
</protein>
<dbReference type="InterPro" id="IPR027417">
    <property type="entry name" value="P-loop_NTPase"/>
</dbReference>
<dbReference type="EMBL" id="AP024169">
    <property type="protein sequence ID" value="BCN29030.1"/>
    <property type="molecule type" value="Genomic_DNA"/>
</dbReference>
<dbReference type="RefSeq" id="WP_271714329.1">
    <property type="nucleotide sequence ID" value="NZ_AP024169.1"/>
</dbReference>
<gene>
    <name evidence="1" type="ORF">bsdtb5_03250</name>
</gene>
<evidence type="ECO:0008006" key="3">
    <source>
        <dbReference type="Google" id="ProtNLM"/>
    </source>
</evidence>
<dbReference type="SUPFAM" id="SSF53795">
    <property type="entry name" value="PEP carboxykinase-like"/>
    <property type="match status" value="1"/>
</dbReference>
<name>A0A7R7EHX3_9FIRM</name>
<proteinExistence type="predicted"/>
<keyword evidence="2" id="KW-1185">Reference proteome</keyword>
<dbReference type="KEGG" id="ahb:bsdtb5_03250"/>
<dbReference type="Proteomes" id="UP000595897">
    <property type="component" value="Chromosome"/>
</dbReference>
<evidence type="ECO:0000313" key="1">
    <source>
        <dbReference type="EMBL" id="BCN29030.1"/>
    </source>
</evidence>